<protein>
    <submittedName>
        <fullName evidence="7">Putative ABC transporter ATP-binding protein</fullName>
    </submittedName>
</protein>
<evidence type="ECO:0000256" key="3">
    <source>
        <dbReference type="ARBA" id="ARBA00022741"/>
    </source>
</evidence>
<dbReference type="OrthoDB" id="9804819at2"/>
<comment type="subcellular location">
    <subcellularLocation>
        <location evidence="1">Cell membrane</location>
        <topology evidence="1">Peripheral membrane protein</topology>
    </subcellularLocation>
</comment>
<gene>
    <name evidence="7" type="ORF">MOPEL_060_00070</name>
</gene>
<dbReference type="GO" id="GO:0005886">
    <property type="term" value="C:plasma membrane"/>
    <property type="evidence" value="ECO:0007669"/>
    <property type="project" value="UniProtKB-SubCell"/>
</dbReference>
<keyword evidence="8" id="KW-1185">Reference proteome</keyword>
<accession>H5UQT3</accession>
<comment type="caution">
    <text evidence="7">The sequence shown here is derived from an EMBL/GenBank/DDBJ whole genome shotgun (WGS) entry which is preliminary data.</text>
</comment>
<dbReference type="PANTHER" id="PTHR42711">
    <property type="entry name" value="ABC TRANSPORTER ATP-BINDING PROTEIN"/>
    <property type="match status" value="1"/>
</dbReference>
<sequence>MTAPSPDDRDAVLDLADVRRTFGTHVALDGVHLRVRAGESLGLLGPNGAGKTTLLSLVTGLRRPDTGTVRLFGGSPRDPSTRAALGVTPQATSLPQALRVREVVALVAGHYPDPVPTPDLLDRFGLTRVADAQCGGLSGGQQRRLLVALALVGRPRLVVLDEPTTGLDLDARDVLWRELAGYHARGGTLLVTSHYLPDIETLTERLAVLVEGRLVADGPIGEIRGLARIARVRLRSDASEALLHDLPGVVEVVAADGPGARGTARSWEIRTRDGDATVRELASRGIPFADLDVRPAALEDAVRHLTGDPR</sequence>
<dbReference type="SMART" id="SM00382">
    <property type="entry name" value="AAA"/>
    <property type="match status" value="1"/>
</dbReference>
<dbReference type="Gene3D" id="3.40.50.300">
    <property type="entry name" value="P-loop containing nucleotide triphosphate hydrolases"/>
    <property type="match status" value="1"/>
</dbReference>
<keyword evidence="3" id="KW-0547">Nucleotide-binding</keyword>
<dbReference type="GO" id="GO:0046677">
    <property type="term" value="P:response to antibiotic"/>
    <property type="evidence" value="ECO:0007669"/>
    <property type="project" value="UniProtKB-KW"/>
</dbReference>
<feature type="domain" description="ABC transporter" evidence="6">
    <location>
        <begin position="13"/>
        <end position="236"/>
    </location>
</feature>
<dbReference type="InterPro" id="IPR050763">
    <property type="entry name" value="ABC_transporter_ATP-binding"/>
</dbReference>
<evidence type="ECO:0000256" key="2">
    <source>
        <dbReference type="ARBA" id="ARBA00022448"/>
    </source>
</evidence>
<dbReference type="PROSITE" id="PS00211">
    <property type="entry name" value="ABC_TRANSPORTER_1"/>
    <property type="match status" value="1"/>
</dbReference>
<evidence type="ECO:0000256" key="1">
    <source>
        <dbReference type="ARBA" id="ARBA00004202"/>
    </source>
</evidence>
<dbReference type="CDD" id="cd03230">
    <property type="entry name" value="ABC_DR_subfamily_A"/>
    <property type="match status" value="1"/>
</dbReference>
<keyword evidence="5" id="KW-0046">Antibiotic resistance</keyword>
<dbReference type="InterPro" id="IPR027417">
    <property type="entry name" value="P-loop_NTPase"/>
</dbReference>
<evidence type="ECO:0000256" key="5">
    <source>
        <dbReference type="ARBA" id="ARBA00023251"/>
    </source>
</evidence>
<dbReference type="EMBL" id="BAFE01000043">
    <property type="protein sequence ID" value="GAB48091.1"/>
    <property type="molecule type" value="Genomic_DNA"/>
</dbReference>
<evidence type="ECO:0000313" key="8">
    <source>
        <dbReference type="Proteomes" id="UP000004367"/>
    </source>
</evidence>
<name>H5UQT3_9MICO</name>
<evidence type="ECO:0000313" key="7">
    <source>
        <dbReference type="EMBL" id="GAB48091.1"/>
    </source>
</evidence>
<dbReference type="SUPFAM" id="SSF52540">
    <property type="entry name" value="P-loop containing nucleoside triphosphate hydrolases"/>
    <property type="match status" value="1"/>
</dbReference>
<dbReference type="RefSeq" id="WP_009481989.1">
    <property type="nucleotide sequence ID" value="NZ_BAFE01000043.1"/>
</dbReference>
<reference evidence="7 8" key="1">
    <citation type="submission" date="2012-02" db="EMBL/GenBank/DDBJ databases">
        <title>Whole genome shotgun sequence of Mobilicoccus pelagius NBRC 104925.</title>
        <authorList>
            <person name="Yoshida Y."/>
            <person name="Hosoyama A."/>
            <person name="Tsuchikane K."/>
            <person name="Katsumata H."/>
            <person name="Yamazaki S."/>
            <person name="Fujita N."/>
        </authorList>
    </citation>
    <scope>NUCLEOTIDE SEQUENCE [LARGE SCALE GENOMIC DNA]</scope>
    <source>
        <strain evidence="7 8">NBRC 104925</strain>
    </source>
</reference>
<keyword evidence="4 7" id="KW-0067">ATP-binding</keyword>
<dbReference type="Pfam" id="PF00005">
    <property type="entry name" value="ABC_tran"/>
    <property type="match status" value="1"/>
</dbReference>
<dbReference type="InterPro" id="IPR003439">
    <property type="entry name" value="ABC_transporter-like_ATP-bd"/>
</dbReference>
<dbReference type="STRING" id="1089455.MOPEL_060_00070"/>
<dbReference type="eggNOG" id="COG1131">
    <property type="taxonomic scope" value="Bacteria"/>
</dbReference>
<dbReference type="PROSITE" id="PS50893">
    <property type="entry name" value="ABC_TRANSPORTER_2"/>
    <property type="match status" value="1"/>
</dbReference>
<dbReference type="Proteomes" id="UP000004367">
    <property type="component" value="Unassembled WGS sequence"/>
</dbReference>
<dbReference type="InterPro" id="IPR017871">
    <property type="entry name" value="ABC_transporter-like_CS"/>
</dbReference>
<dbReference type="InterPro" id="IPR003593">
    <property type="entry name" value="AAA+_ATPase"/>
</dbReference>
<organism evidence="7 8">
    <name type="scientific">Mobilicoccus pelagius NBRC 104925</name>
    <dbReference type="NCBI Taxonomy" id="1089455"/>
    <lineage>
        <taxon>Bacteria</taxon>
        <taxon>Bacillati</taxon>
        <taxon>Actinomycetota</taxon>
        <taxon>Actinomycetes</taxon>
        <taxon>Micrococcales</taxon>
        <taxon>Dermatophilaceae</taxon>
        <taxon>Mobilicoccus</taxon>
    </lineage>
</organism>
<dbReference type="GO" id="GO:0005524">
    <property type="term" value="F:ATP binding"/>
    <property type="evidence" value="ECO:0007669"/>
    <property type="project" value="UniProtKB-KW"/>
</dbReference>
<dbReference type="GO" id="GO:0016887">
    <property type="term" value="F:ATP hydrolysis activity"/>
    <property type="evidence" value="ECO:0007669"/>
    <property type="project" value="InterPro"/>
</dbReference>
<dbReference type="AlphaFoldDB" id="H5UQT3"/>
<evidence type="ECO:0000259" key="6">
    <source>
        <dbReference type="PROSITE" id="PS50893"/>
    </source>
</evidence>
<proteinExistence type="predicted"/>
<evidence type="ECO:0000256" key="4">
    <source>
        <dbReference type="ARBA" id="ARBA00022840"/>
    </source>
</evidence>
<dbReference type="PANTHER" id="PTHR42711:SF17">
    <property type="entry name" value="ABC TRANSPORTER ATP-BINDING PROTEIN"/>
    <property type="match status" value="1"/>
</dbReference>
<keyword evidence="2" id="KW-0813">Transport</keyword>